<dbReference type="EMBL" id="FNTV01000001">
    <property type="protein sequence ID" value="SEE64728.1"/>
    <property type="molecule type" value="Genomic_DNA"/>
</dbReference>
<feature type="compositionally biased region" description="Polar residues" evidence="1">
    <location>
        <begin position="1"/>
        <end position="13"/>
    </location>
</feature>
<feature type="region of interest" description="Disordered" evidence="1">
    <location>
        <begin position="1"/>
        <end position="20"/>
    </location>
</feature>
<dbReference type="Proteomes" id="UP000182725">
    <property type="component" value="Unassembled WGS sequence"/>
</dbReference>
<proteinExistence type="predicted"/>
<sequence>MNATISGPASTPEQPRRSRRSTGFAGLLACGLVLLMASGCSHQESLAQGGNYPWHRDIVATTFWVGEIFDATAADGSQVYSTYDNDWEASYGGCDGVLTPECSTEPRTAANGYMPTSMTPKENPFYLDLPYDDVNDPKAFAERSTVIPWANEPEYAGQATNRNFSYMKNRWVKLVMNDRVCYGQIEDAGPGQYHDAEYVFGSNDARPVNKNFNGAGMDVSPAINGCLGFSELDGEDDRLSWQFVDEADVPAGPWRTTVTTSQVNN</sequence>
<accession>A0A1H5KL61</accession>
<dbReference type="AlphaFoldDB" id="A0A1H5KL61"/>
<evidence type="ECO:0000313" key="2">
    <source>
        <dbReference type="EMBL" id="SEE64728.1"/>
    </source>
</evidence>
<gene>
    <name evidence="2" type="ORF">SAMN04489740_2036</name>
</gene>
<organism evidence="2 3">
    <name type="scientific">Arthrobacter alpinus</name>
    <dbReference type="NCBI Taxonomy" id="656366"/>
    <lineage>
        <taxon>Bacteria</taxon>
        <taxon>Bacillati</taxon>
        <taxon>Actinomycetota</taxon>
        <taxon>Actinomycetes</taxon>
        <taxon>Micrococcales</taxon>
        <taxon>Micrococcaceae</taxon>
        <taxon>Arthrobacter</taxon>
    </lineage>
</organism>
<reference evidence="2 3" key="1">
    <citation type="submission" date="2016-10" db="EMBL/GenBank/DDBJ databases">
        <authorList>
            <person name="de Groot N.N."/>
        </authorList>
    </citation>
    <scope>NUCLEOTIDE SEQUENCE [LARGE SCALE GENOMIC DNA]</scope>
    <source>
        <strain evidence="2 3">DSM 22274</strain>
    </source>
</reference>
<evidence type="ECO:0000313" key="3">
    <source>
        <dbReference type="Proteomes" id="UP000182725"/>
    </source>
</evidence>
<dbReference type="RefSeq" id="WP_244516833.1">
    <property type="nucleotide sequence ID" value="NZ_FNTV01000001.1"/>
</dbReference>
<protein>
    <submittedName>
        <fullName evidence="2">Uncharacterized protein</fullName>
    </submittedName>
</protein>
<name>A0A1H5KL61_9MICC</name>
<evidence type="ECO:0000256" key="1">
    <source>
        <dbReference type="SAM" id="MobiDB-lite"/>
    </source>
</evidence>